<dbReference type="SUPFAM" id="SSF46565">
    <property type="entry name" value="Chaperone J-domain"/>
    <property type="match status" value="1"/>
</dbReference>
<dbReference type="InterPro" id="IPR036361">
    <property type="entry name" value="SAP_dom_sf"/>
</dbReference>
<dbReference type="PANTHER" id="PTHR43908:SF3">
    <property type="entry name" value="AT29763P-RELATED"/>
    <property type="match status" value="1"/>
</dbReference>
<evidence type="ECO:0000313" key="3">
    <source>
        <dbReference type="EMBL" id="KAK7231488.1"/>
    </source>
</evidence>
<sequence>MTMRARVDRLIGDVGIELTGNLRSDVEALAASLSIPYEGVGPTVSALEKETYGDETPAPAEPAGDGLEARSVKELKALARARGASLVGCVEKADMVAAIRAAPPAPAPPAPPMPAAETPAPAPASGAVRRLTKQMIARVLQAASHYEILGVDAKASAKDIKVAYRDLACLVHPDKCSEEGAAEAFKKVNEAKKVLGDSERRATYDAAPGAAPRNQRRRASSRASRLDRVAAQARFFQDARRQYRGQGRAY</sequence>
<protein>
    <submittedName>
        <fullName evidence="3">DnaJ-like protein</fullName>
    </submittedName>
</protein>
<dbReference type="InterPro" id="IPR051100">
    <property type="entry name" value="DnaJ_subfamily_B/C"/>
</dbReference>
<feature type="region of interest" description="Disordered" evidence="1">
    <location>
        <begin position="201"/>
        <end position="226"/>
    </location>
</feature>
<dbReference type="Gene3D" id="1.10.287.110">
    <property type="entry name" value="DnaJ domain"/>
    <property type="match status" value="1"/>
</dbReference>
<accession>A0ABR1FIM8</accession>
<proteinExistence type="predicted"/>
<evidence type="ECO:0000259" key="2">
    <source>
        <dbReference type="PROSITE" id="PS50076"/>
    </source>
</evidence>
<dbReference type="InterPro" id="IPR036869">
    <property type="entry name" value="J_dom_sf"/>
</dbReference>
<organism evidence="3 4">
    <name type="scientific">Aureococcus anophagefferens</name>
    <name type="common">Harmful bloom alga</name>
    <dbReference type="NCBI Taxonomy" id="44056"/>
    <lineage>
        <taxon>Eukaryota</taxon>
        <taxon>Sar</taxon>
        <taxon>Stramenopiles</taxon>
        <taxon>Ochrophyta</taxon>
        <taxon>Pelagophyceae</taxon>
        <taxon>Pelagomonadales</taxon>
        <taxon>Pelagomonadaceae</taxon>
        <taxon>Aureococcus</taxon>
    </lineage>
</organism>
<dbReference type="InterPro" id="IPR001623">
    <property type="entry name" value="DnaJ_domain"/>
</dbReference>
<dbReference type="PRINTS" id="PR00625">
    <property type="entry name" value="JDOMAIN"/>
</dbReference>
<name>A0ABR1FIM8_AURAN</name>
<reference evidence="3 4" key="1">
    <citation type="submission" date="2024-03" db="EMBL/GenBank/DDBJ databases">
        <title>Aureococcus anophagefferens CCMP1851 and Kratosvirus quantuckense: Draft genome of a second virus-susceptible host strain in the model system.</title>
        <authorList>
            <person name="Chase E."/>
            <person name="Truchon A.R."/>
            <person name="Schepens W."/>
            <person name="Wilhelm S.W."/>
        </authorList>
    </citation>
    <scope>NUCLEOTIDE SEQUENCE [LARGE SCALE GENOMIC DNA]</scope>
    <source>
        <strain evidence="3 4">CCMP1851</strain>
    </source>
</reference>
<dbReference type="CDD" id="cd06257">
    <property type="entry name" value="DnaJ"/>
    <property type="match status" value="1"/>
</dbReference>
<feature type="domain" description="J" evidence="2">
    <location>
        <begin position="144"/>
        <end position="208"/>
    </location>
</feature>
<feature type="compositionally biased region" description="Pro residues" evidence="1">
    <location>
        <begin position="104"/>
        <end position="114"/>
    </location>
</feature>
<dbReference type="Proteomes" id="UP001363151">
    <property type="component" value="Unassembled WGS sequence"/>
</dbReference>
<feature type="region of interest" description="Disordered" evidence="1">
    <location>
        <begin position="104"/>
        <end position="123"/>
    </location>
</feature>
<dbReference type="EMBL" id="JBBJCI010000404">
    <property type="protein sequence ID" value="KAK7231488.1"/>
    <property type="molecule type" value="Genomic_DNA"/>
</dbReference>
<evidence type="ECO:0000313" key="4">
    <source>
        <dbReference type="Proteomes" id="UP001363151"/>
    </source>
</evidence>
<evidence type="ECO:0000256" key="1">
    <source>
        <dbReference type="SAM" id="MobiDB-lite"/>
    </source>
</evidence>
<dbReference type="Pfam" id="PF00226">
    <property type="entry name" value="DnaJ"/>
    <property type="match status" value="1"/>
</dbReference>
<dbReference type="PROSITE" id="PS50076">
    <property type="entry name" value="DNAJ_2"/>
    <property type="match status" value="1"/>
</dbReference>
<comment type="caution">
    <text evidence="3">The sequence shown here is derived from an EMBL/GenBank/DDBJ whole genome shotgun (WGS) entry which is preliminary data.</text>
</comment>
<dbReference type="PANTHER" id="PTHR43908">
    <property type="entry name" value="AT29763P-RELATED"/>
    <property type="match status" value="1"/>
</dbReference>
<dbReference type="Gene3D" id="1.10.720.30">
    <property type="entry name" value="SAP domain"/>
    <property type="match status" value="1"/>
</dbReference>
<dbReference type="SMART" id="SM00271">
    <property type="entry name" value="DnaJ"/>
    <property type="match status" value="1"/>
</dbReference>
<gene>
    <name evidence="3" type="ORF">SO694_0039101</name>
</gene>
<keyword evidence="4" id="KW-1185">Reference proteome</keyword>